<feature type="binding site" evidence="10">
    <location>
        <position position="53"/>
    </location>
    <ligand>
        <name>Mn(2+)</name>
        <dbReference type="ChEBI" id="CHEBI:29035"/>
        <label>1</label>
    </ligand>
</feature>
<feature type="binding site" evidence="10">
    <location>
        <position position="53"/>
    </location>
    <ligand>
        <name>Mn(2+)</name>
        <dbReference type="ChEBI" id="CHEBI:29035"/>
        <label>2</label>
    </ligand>
</feature>
<comment type="function">
    <text evidence="10">Hydrolyzes the pyrophosphate bond of UDP-2,3-diacylglucosamine to yield 2,3-diacylglucosamine 1-phosphate (lipid X) and UMP by catalyzing the attack of water at the alpha-P atom. Involved in the biosynthesis of lipid A, a phosphorylated glycolipid that anchors the lipopolysaccharide to the outer membrane of the cell.</text>
</comment>
<name>A0A6G7VGI7_9GAMM</name>
<keyword evidence="9 10" id="KW-0464">Manganese</keyword>
<dbReference type="GO" id="GO:0019897">
    <property type="term" value="C:extrinsic component of plasma membrane"/>
    <property type="evidence" value="ECO:0007669"/>
    <property type="project" value="UniProtKB-UniRule"/>
</dbReference>
<comment type="pathway">
    <text evidence="10">Glycolipid biosynthesis; lipid IV(A) biosynthesis; lipid IV(A) from (3R)-3-hydroxytetradecanoyl-[acyl-carrier-protein] and UDP-N-acetyl-alpha-D-glucosamine: step 4/6.</text>
</comment>
<dbReference type="InterPro" id="IPR043461">
    <property type="entry name" value="LpxH-like"/>
</dbReference>
<keyword evidence="2 10" id="KW-0444">Lipid biosynthesis</keyword>
<evidence type="ECO:0000256" key="3">
    <source>
        <dbReference type="ARBA" id="ARBA00022519"/>
    </source>
</evidence>
<dbReference type="EMBL" id="CP048029">
    <property type="protein sequence ID" value="QIK39159.1"/>
    <property type="molecule type" value="Genomic_DNA"/>
</dbReference>
<evidence type="ECO:0000256" key="9">
    <source>
        <dbReference type="ARBA" id="ARBA00023211"/>
    </source>
</evidence>
<feature type="binding site" evidence="10">
    <location>
        <position position="179"/>
    </location>
    <ligand>
        <name>substrate</name>
    </ligand>
</feature>
<dbReference type="InterPro" id="IPR029052">
    <property type="entry name" value="Metallo-depent_PP-like"/>
</dbReference>
<organism evidence="12 13">
    <name type="scientific">Caldichromatium japonicum</name>
    <dbReference type="NCBI Taxonomy" id="2699430"/>
    <lineage>
        <taxon>Bacteria</taxon>
        <taxon>Pseudomonadati</taxon>
        <taxon>Pseudomonadota</taxon>
        <taxon>Gammaproteobacteria</taxon>
        <taxon>Chromatiales</taxon>
        <taxon>Chromatiaceae</taxon>
        <taxon>Caldichromatium</taxon>
    </lineage>
</organism>
<keyword evidence="5 10" id="KW-0479">Metal-binding</keyword>
<evidence type="ECO:0000313" key="13">
    <source>
        <dbReference type="Proteomes" id="UP000502699"/>
    </source>
</evidence>
<evidence type="ECO:0000256" key="4">
    <source>
        <dbReference type="ARBA" id="ARBA00022556"/>
    </source>
</evidence>
<feature type="domain" description="Calcineurin-like phosphoesterase" evidence="11">
    <location>
        <begin position="16"/>
        <end position="211"/>
    </location>
</feature>
<evidence type="ECO:0000256" key="2">
    <source>
        <dbReference type="ARBA" id="ARBA00022516"/>
    </source>
</evidence>
<dbReference type="InterPro" id="IPR010138">
    <property type="entry name" value="UDP-diacylglucosamine_Hdrlase"/>
</dbReference>
<comment type="similarity">
    <text evidence="10">Belongs to the LpxH family.</text>
</comment>
<comment type="cofactor">
    <cofactor evidence="10">
        <name>Mn(2+)</name>
        <dbReference type="ChEBI" id="CHEBI:29035"/>
    </cofactor>
    <text evidence="10">Binds 2 Mn(2+) ions per subunit in a binuclear metal center.</text>
</comment>
<feature type="binding site" evidence="10">
    <location>
        <position position="126"/>
    </location>
    <ligand>
        <name>Mn(2+)</name>
        <dbReference type="ChEBI" id="CHEBI:29035"/>
        <label>2</label>
    </ligand>
</feature>
<dbReference type="AlphaFoldDB" id="A0A6G7VGI7"/>
<feature type="binding site" evidence="10">
    <location>
        <position position="20"/>
    </location>
    <ligand>
        <name>Mn(2+)</name>
        <dbReference type="ChEBI" id="CHEBI:29035"/>
        <label>1</label>
    </ligand>
</feature>
<feature type="binding site" evidence="10">
    <location>
        <position position="22"/>
    </location>
    <ligand>
        <name>Mn(2+)</name>
        <dbReference type="ChEBI" id="CHEBI:29035"/>
        <label>1</label>
    </ligand>
</feature>
<dbReference type="NCBIfam" id="NF003743">
    <property type="entry name" value="PRK05340.1"/>
    <property type="match status" value="1"/>
</dbReference>
<dbReference type="NCBIfam" id="TIGR01854">
    <property type="entry name" value="lipid_A_lpxH"/>
    <property type="match status" value="1"/>
</dbReference>
<dbReference type="CDD" id="cd07398">
    <property type="entry name" value="MPP_YbbF-LpxH"/>
    <property type="match status" value="1"/>
</dbReference>
<dbReference type="GO" id="GO:0030145">
    <property type="term" value="F:manganese ion binding"/>
    <property type="evidence" value="ECO:0007669"/>
    <property type="project" value="UniProtKB-UniRule"/>
</dbReference>
<accession>A0A6G7VGI7</accession>
<feature type="binding site" evidence="10">
    <location>
        <position position="172"/>
    </location>
    <ligand>
        <name>substrate</name>
    </ligand>
</feature>
<keyword evidence="4 10" id="KW-0441">Lipid A biosynthesis</keyword>
<evidence type="ECO:0000256" key="7">
    <source>
        <dbReference type="ARBA" id="ARBA00023098"/>
    </source>
</evidence>
<dbReference type="HAMAP" id="MF_00575">
    <property type="entry name" value="LpxH"/>
    <property type="match status" value="1"/>
</dbReference>
<dbReference type="EC" id="3.6.1.54" evidence="10"/>
<keyword evidence="7 10" id="KW-0443">Lipid metabolism</keyword>
<protein>
    <recommendedName>
        <fullName evidence="10">UDP-2,3-diacylglucosamine hydrolase</fullName>
        <ecNumber evidence="10">3.6.1.54</ecNumber>
    </recommendedName>
    <alternativeName>
        <fullName evidence="10">UDP-2,3-diacylglucosamine diphosphatase</fullName>
    </alternativeName>
</protein>
<dbReference type="UniPathway" id="UPA00359">
    <property type="reaction ID" value="UER00480"/>
</dbReference>
<reference evidence="13" key="1">
    <citation type="submission" date="2020-01" db="EMBL/GenBank/DDBJ databases">
        <title>Caldichromatium gen. nov., sp. nov., a thermophilic purple sulfur bacterium member of the family Chromatiaceae isolated from Nakabusa hot spring, Japan.</title>
        <authorList>
            <person name="Saini M.K."/>
            <person name="Hanada S."/>
            <person name="Tank M."/>
        </authorList>
    </citation>
    <scope>NUCLEOTIDE SEQUENCE [LARGE SCALE GENOMIC DNA]</scope>
    <source>
        <strain evidence="13">No.7</strain>
    </source>
</reference>
<feature type="binding site" evidence="10">
    <location>
        <begin position="91"/>
        <end position="92"/>
    </location>
    <ligand>
        <name>substrate</name>
    </ligand>
</feature>
<evidence type="ECO:0000259" key="11">
    <source>
        <dbReference type="Pfam" id="PF00149"/>
    </source>
</evidence>
<keyword evidence="1 10" id="KW-1003">Cell membrane</keyword>
<evidence type="ECO:0000313" key="12">
    <source>
        <dbReference type="EMBL" id="QIK39159.1"/>
    </source>
</evidence>
<dbReference type="Gene3D" id="3.60.21.10">
    <property type="match status" value="1"/>
</dbReference>
<dbReference type="GO" id="GO:0009245">
    <property type="term" value="P:lipid A biosynthetic process"/>
    <property type="evidence" value="ECO:0007669"/>
    <property type="project" value="UniProtKB-UniRule"/>
</dbReference>
<evidence type="ECO:0000256" key="5">
    <source>
        <dbReference type="ARBA" id="ARBA00022723"/>
    </source>
</evidence>
<dbReference type="GO" id="GO:0005737">
    <property type="term" value="C:cytoplasm"/>
    <property type="evidence" value="ECO:0007669"/>
    <property type="project" value="InterPro"/>
</dbReference>
<keyword evidence="13" id="KW-1185">Reference proteome</keyword>
<evidence type="ECO:0000256" key="10">
    <source>
        <dbReference type="HAMAP-Rule" id="MF_00575"/>
    </source>
</evidence>
<dbReference type="Pfam" id="PF00149">
    <property type="entry name" value="Metallophos"/>
    <property type="match status" value="1"/>
</dbReference>
<evidence type="ECO:0000256" key="6">
    <source>
        <dbReference type="ARBA" id="ARBA00022801"/>
    </source>
</evidence>
<feature type="binding site" evidence="10">
    <location>
        <position position="207"/>
    </location>
    <ligand>
        <name>substrate</name>
    </ligand>
</feature>
<feature type="binding site" evidence="10">
    <location>
        <position position="134"/>
    </location>
    <ligand>
        <name>substrate</name>
    </ligand>
</feature>
<evidence type="ECO:0000256" key="1">
    <source>
        <dbReference type="ARBA" id="ARBA00022475"/>
    </source>
</evidence>
<feature type="binding site" evidence="10">
    <location>
        <position position="207"/>
    </location>
    <ligand>
        <name>Mn(2+)</name>
        <dbReference type="ChEBI" id="CHEBI:29035"/>
        <label>2</label>
    </ligand>
</feature>
<proteinExistence type="inferred from homology"/>
<gene>
    <name evidence="10" type="primary">lpxH</name>
    <name evidence="12" type="ORF">GWK36_07935</name>
</gene>
<keyword evidence="8 10" id="KW-0472">Membrane</keyword>
<sequence>MRQTNDEGLADGGESLFISDLHLGVDRPEILACFLRFLEGRARAAQRLYILGDLFDVWIGDDDLNPFNQRVIQALRDLTLSGTACALLRGNRDFLLGRRFARLTGCVLLSDPHRVLIGGESTLLMHGDLLCTQDLDYQRLRRRLRNPVVQWLFLHRPLAKRQATADAYRQLSASAIAEKPLTIMDVEQKTVERYLRRHRAQRLIHGHTHRPEDHVFSLEGRPVERLVLAEWRDGVGEVLSHSAHGWQREVVR</sequence>
<dbReference type="GO" id="GO:0008758">
    <property type="term" value="F:UDP-2,3-diacylglucosamine hydrolase activity"/>
    <property type="evidence" value="ECO:0007669"/>
    <property type="project" value="UniProtKB-UniRule"/>
</dbReference>
<dbReference type="PANTHER" id="PTHR34990:SF1">
    <property type="entry name" value="UDP-2,3-DIACYLGLUCOSAMINE HYDROLASE"/>
    <property type="match status" value="1"/>
</dbReference>
<feature type="binding site" evidence="10">
    <location>
        <position position="91"/>
    </location>
    <ligand>
        <name>Mn(2+)</name>
        <dbReference type="ChEBI" id="CHEBI:29035"/>
        <label>2</label>
    </ligand>
</feature>
<comment type="catalytic activity">
    <reaction evidence="10">
        <text>UDP-2-N,3-O-bis[(3R)-3-hydroxytetradecanoyl]-alpha-D-glucosamine + H2O = 2-N,3-O-bis[(3R)-3-hydroxytetradecanoyl]-alpha-D-glucosaminyl 1-phosphate + UMP + 2 H(+)</text>
        <dbReference type="Rhea" id="RHEA:25213"/>
        <dbReference type="ChEBI" id="CHEBI:15377"/>
        <dbReference type="ChEBI" id="CHEBI:15378"/>
        <dbReference type="ChEBI" id="CHEBI:57865"/>
        <dbReference type="ChEBI" id="CHEBI:57957"/>
        <dbReference type="ChEBI" id="CHEBI:78847"/>
        <dbReference type="EC" id="3.6.1.54"/>
    </reaction>
</comment>
<evidence type="ECO:0000256" key="8">
    <source>
        <dbReference type="ARBA" id="ARBA00023136"/>
    </source>
</evidence>
<dbReference type="SUPFAM" id="SSF56300">
    <property type="entry name" value="Metallo-dependent phosphatases"/>
    <property type="match status" value="1"/>
</dbReference>
<comment type="caution">
    <text evidence="10">Lacks conserved residue(s) required for the propagation of feature annotation.</text>
</comment>
<dbReference type="KEGG" id="cjap:GWK36_07935"/>
<dbReference type="Proteomes" id="UP000502699">
    <property type="component" value="Chromosome"/>
</dbReference>
<keyword evidence="6 10" id="KW-0378">Hydrolase</keyword>
<dbReference type="InterPro" id="IPR004843">
    <property type="entry name" value="Calcineurin-like_PHP"/>
</dbReference>
<comment type="subcellular location">
    <subcellularLocation>
        <location evidence="10">Cell inner membrane</location>
        <topology evidence="10">Peripheral membrane protein</topology>
        <orientation evidence="10">Cytoplasmic side</orientation>
    </subcellularLocation>
</comment>
<dbReference type="PANTHER" id="PTHR34990">
    <property type="entry name" value="UDP-2,3-DIACYLGLUCOSAMINE HYDROLASE-RELATED"/>
    <property type="match status" value="1"/>
</dbReference>
<keyword evidence="3 10" id="KW-0997">Cell inner membrane</keyword>
<feature type="binding site" evidence="10">
    <location>
        <position position="209"/>
    </location>
    <ligand>
        <name>Mn(2+)</name>
        <dbReference type="ChEBI" id="CHEBI:29035"/>
        <label>1</label>
    </ligand>
</feature>